<dbReference type="GO" id="GO:0005634">
    <property type="term" value="C:nucleus"/>
    <property type="evidence" value="ECO:0007669"/>
    <property type="project" value="UniProtKB-SubCell"/>
</dbReference>
<dbReference type="Pfam" id="PF00010">
    <property type="entry name" value="HLH"/>
    <property type="match status" value="1"/>
</dbReference>
<dbReference type="PANTHER" id="PTHR45914">
    <property type="entry name" value="TRANSCRIPTION FACTOR HEC3-RELATED"/>
    <property type="match status" value="1"/>
</dbReference>
<evidence type="ECO:0000256" key="3">
    <source>
        <dbReference type="ARBA" id="ARBA00023125"/>
    </source>
</evidence>
<evidence type="ECO:0000313" key="8">
    <source>
        <dbReference type="EMBL" id="KAF1002264.1"/>
    </source>
</evidence>
<evidence type="ECO:0000313" key="9">
    <source>
        <dbReference type="Proteomes" id="UP000593563"/>
    </source>
</evidence>
<proteinExistence type="predicted"/>
<dbReference type="EMBL" id="WRXP01001505">
    <property type="protein sequence ID" value="KAF1002264.1"/>
    <property type="molecule type" value="Genomic_DNA"/>
</dbReference>
<dbReference type="InterPro" id="IPR011598">
    <property type="entry name" value="bHLH_dom"/>
</dbReference>
<protein>
    <recommendedName>
        <fullName evidence="7">BHLH domain-containing protein</fullName>
    </recommendedName>
</protein>
<name>A0A6L5BDZ4_APIGR</name>
<gene>
    <name evidence="8" type="ORF">AG4045_018140</name>
</gene>
<reference evidence="8" key="1">
    <citation type="submission" date="2020-01" db="EMBL/GenBank/DDBJ databases">
        <title>The Celery Genome Sequence Reveals Sequential Paleo-tetraploidization, Resistance Gene Elimination, Karyotype Evolution, and Functional Innovation in Apiales.</title>
        <authorList>
            <person name="Song X."/>
        </authorList>
    </citation>
    <scope>NUCLEOTIDE SEQUENCE</scope>
    <source>
        <tissue evidence="8">Leaf</tissue>
    </source>
</reference>
<evidence type="ECO:0000259" key="7">
    <source>
        <dbReference type="PROSITE" id="PS50888"/>
    </source>
</evidence>
<sequence length="402" mass="44520">MDYLDWECSPIITNTNIPSSWSNQEHGVAEAFTAESDHSNCPAYNGKKGLDLPDDMVFNPIQKFNKICYTTEPTVSQSHHLQYFSNPEKVHNQMVHHLAPPLDSIIVSSNPNYSQAEAVSTLSEGHGLCSIKRPHDVMMDNTLSGLMADLGMPYKENNYFKPIASTDIASLESLDCLLSATNSNTSTSVEDEGVNSFFFNDNIHKNVVSKSMFPGANNGEKVQAYQLPQSKKRRISEKPPSSSNISFQNPGNNNSSSTPNCALEEPDSEAIAQMKEMIYRAAAFRPVSFGDEVVAKPKRKNVKISSDPQTVAARQRREKISEKIRVLQRLVPGGSKMDTASMLDEAANYLKFLRSQVKALENIGQKIDFGNSTNVNYPNLAPFSMQDNTASFSLQNPNHTKI</sequence>
<organism evidence="8 9">
    <name type="scientific">Apium graveolens</name>
    <name type="common">Celery</name>
    <dbReference type="NCBI Taxonomy" id="4045"/>
    <lineage>
        <taxon>Eukaryota</taxon>
        <taxon>Viridiplantae</taxon>
        <taxon>Streptophyta</taxon>
        <taxon>Embryophyta</taxon>
        <taxon>Tracheophyta</taxon>
        <taxon>Spermatophyta</taxon>
        <taxon>Magnoliopsida</taxon>
        <taxon>eudicotyledons</taxon>
        <taxon>Gunneridae</taxon>
        <taxon>Pentapetalae</taxon>
        <taxon>asterids</taxon>
        <taxon>campanulids</taxon>
        <taxon>Apiales</taxon>
        <taxon>Apiaceae</taxon>
        <taxon>Apioideae</taxon>
        <taxon>apioid superclade</taxon>
        <taxon>Apieae</taxon>
        <taxon>Apium</taxon>
    </lineage>
</organism>
<comment type="subcellular location">
    <subcellularLocation>
        <location evidence="1">Nucleus</location>
    </subcellularLocation>
</comment>
<dbReference type="GO" id="GO:0046983">
    <property type="term" value="F:protein dimerization activity"/>
    <property type="evidence" value="ECO:0007669"/>
    <property type="project" value="InterPro"/>
</dbReference>
<feature type="region of interest" description="Disordered" evidence="6">
    <location>
        <begin position="227"/>
        <end position="263"/>
    </location>
</feature>
<dbReference type="InterPro" id="IPR045843">
    <property type="entry name" value="IND-like"/>
</dbReference>
<keyword evidence="4" id="KW-0804">Transcription</keyword>
<dbReference type="GO" id="GO:0003677">
    <property type="term" value="F:DNA binding"/>
    <property type="evidence" value="ECO:0007669"/>
    <property type="project" value="UniProtKB-KW"/>
</dbReference>
<evidence type="ECO:0000256" key="6">
    <source>
        <dbReference type="SAM" id="MobiDB-lite"/>
    </source>
</evidence>
<dbReference type="PROSITE" id="PS50888">
    <property type="entry name" value="BHLH"/>
    <property type="match status" value="1"/>
</dbReference>
<keyword evidence="3" id="KW-0238">DNA-binding</keyword>
<comment type="caution">
    <text evidence="8">The sequence shown here is derived from an EMBL/GenBank/DDBJ whole genome shotgun (WGS) entry which is preliminary data.</text>
</comment>
<feature type="compositionally biased region" description="Polar residues" evidence="6">
    <location>
        <begin position="239"/>
        <end position="251"/>
    </location>
</feature>
<dbReference type="GO" id="GO:0003700">
    <property type="term" value="F:DNA-binding transcription factor activity"/>
    <property type="evidence" value="ECO:0007669"/>
    <property type="project" value="InterPro"/>
</dbReference>
<evidence type="ECO:0000256" key="2">
    <source>
        <dbReference type="ARBA" id="ARBA00023015"/>
    </source>
</evidence>
<dbReference type="PANTHER" id="PTHR45914:SF12">
    <property type="entry name" value="TRANSCRIPTION FACTOR BHLH87"/>
    <property type="match status" value="1"/>
</dbReference>
<accession>A0A6L5BDZ4</accession>
<evidence type="ECO:0000256" key="5">
    <source>
        <dbReference type="ARBA" id="ARBA00023242"/>
    </source>
</evidence>
<evidence type="ECO:0000256" key="4">
    <source>
        <dbReference type="ARBA" id="ARBA00023163"/>
    </source>
</evidence>
<keyword evidence="9" id="KW-1185">Reference proteome</keyword>
<dbReference type="Gene3D" id="4.10.280.10">
    <property type="entry name" value="Helix-loop-helix DNA-binding domain"/>
    <property type="match status" value="1"/>
</dbReference>
<dbReference type="CDD" id="cd11454">
    <property type="entry name" value="bHLH_AtIND_like"/>
    <property type="match status" value="1"/>
</dbReference>
<evidence type="ECO:0000256" key="1">
    <source>
        <dbReference type="ARBA" id="ARBA00004123"/>
    </source>
</evidence>
<keyword evidence="2" id="KW-0805">Transcription regulation</keyword>
<keyword evidence="5" id="KW-0539">Nucleus</keyword>
<dbReference type="AlphaFoldDB" id="A0A6L5BDZ4"/>
<dbReference type="SUPFAM" id="SSF47459">
    <property type="entry name" value="HLH, helix-loop-helix DNA-binding domain"/>
    <property type="match status" value="1"/>
</dbReference>
<dbReference type="InterPro" id="IPR036638">
    <property type="entry name" value="HLH_DNA-bd_sf"/>
</dbReference>
<dbReference type="SMART" id="SM00353">
    <property type="entry name" value="HLH"/>
    <property type="match status" value="1"/>
</dbReference>
<feature type="domain" description="BHLH" evidence="7">
    <location>
        <begin position="304"/>
        <end position="353"/>
    </location>
</feature>
<dbReference type="Proteomes" id="UP000593563">
    <property type="component" value="Unassembled WGS sequence"/>
</dbReference>